<sequence>MEGSKVRSKIIEKLYKYDLALKESSGYDQRYGLFYVDFEPQNHCSKKAPTGIRPWLVLKF</sequence>
<evidence type="ECO:0000313" key="1">
    <source>
        <dbReference type="EMBL" id="EIQ82506.1"/>
    </source>
</evidence>
<dbReference type="EMBL" id="AIDX01000001">
    <property type="protein sequence ID" value="EIQ82506.1"/>
    <property type="molecule type" value="Genomic_DNA"/>
</dbReference>
<proteinExistence type="predicted"/>
<name>A0AAV3FTV5_STRCB</name>
<organism evidence="1 2">
    <name type="scientific">Streptococcus canis FSL Z3-227</name>
    <dbReference type="NCBI Taxonomy" id="482234"/>
    <lineage>
        <taxon>Bacteria</taxon>
        <taxon>Bacillati</taxon>
        <taxon>Bacillota</taxon>
        <taxon>Bacilli</taxon>
        <taxon>Lactobacillales</taxon>
        <taxon>Streptococcaceae</taxon>
        <taxon>Streptococcus</taxon>
    </lineage>
</organism>
<evidence type="ECO:0000313" key="2">
    <source>
        <dbReference type="Proteomes" id="UP000004423"/>
    </source>
</evidence>
<gene>
    <name evidence="1" type="ORF">SCAZ3_09105</name>
</gene>
<protein>
    <submittedName>
        <fullName evidence="1">Uncharacterized protein</fullName>
    </submittedName>
</protein>
<reference evidence="1 2" key="1">
    <citation type="journal article" date="2012" name="PLoS ONE">
        <title>Gene Repertoire Evolution of Streptococcus pyogenes Inferred from Phylogenomic Analysis with Streptococcus canis and Streptococcus dysgalactiae.</title>
        <authorList>
            <person name="Lefebure T."/>
            <person name="Richards V.P."/>
            <person name="Lang P."/>
            <person name="Pavinski-Bitar P."/>
            <person name="Stanhope M.J."/>
        </authorList>
    </citation>
    <scope>NUCLEOTIDE SEQUENCE [LARGE SCALE GENOMIC DNA]</scope>
    <source>
        <strain evidence="1 2">FSL Z3-227</strain>
    </source>
</reference>
<comment type="caution">
    <text evidence="1">The sequence shown here is derived from an EMBL/GenBank/DDBJ whole genome shotgun (WGS) entry which is preliminary data.</text>
</comment>
<dbReference type="AlphaFoldDB" id="A0AAV3FTV5"/>
<dbReference type="Proteomes" id="UP000004423">
    <property type="component" value="Unassembled WGS sequence"/>
</dbReference>
<accession>A0AAV3FTV5</accession>